<dbReference type="Proteomes" id="UP000030787">
    <property type="component" value="Chromosome"/>
</dbReference>
<dbReference type="SUPFAM" id="SSF52518">
    <property type="entry name" value="Thiamin diphosphate-binding fold (THDP-binding)"/>
    <property type="match status" value="2"/>
</dbReference>
<evidence type="ECO:0000313" key="6">
    <source>
        <dbReference type="EMBL" id="AIZ56413.1"/>
    </source>
</evidence>
<dbReference type="STRING" id="1577791.Mpt1_c05230"/>
<dbReference type="GO" id="GO:0043805">
    <property type="term" value="F:indolepyruvate ferredoxin oxidoreductase activity"/>
    <property type="evidence" value="ECO:0007669"/>
    <property type="project" value="UniProtKB-UniRule"/>
</dbReference>
<dbReference type="GeneID" id="24818192"/>
<dbReference type="Gene3D" id="3.30.70.20">
    <property type="match status" value="1"/>
</dbReference>
<dbReference type="PROSITE" id="PS00198">
    <property type="entry name" value="4FE4S_FER_1"/>
    <property type="match status" value="1"/>
</dbReference>
<dbReference type="Pfam" id="PF00037">
    <property type="entry name" value="Fer4"/>
    <property type="match status" value="1"/>
</dbReference>
<comment type="function">
    <text evidence="3">Catalyzes the ferredoxin-dependent oxidative decarboxylation of arylpyruvates.</text>
</comment>
<feature type="binding site" evidence="4">
    <location>
        <position position="590"/>
    </location>
    <ligand>
        <name>[4Fe-4S] cluster</name>
        <dbReference type="ChEBI" id="CHEBI:49883"/>
        <label>2</label>
    </ligand>
</feature>
<dbReference type="SUPFAM" id="SSF54862">
    <property type="entry name" value="4Fe-4S ferredoxins"/>
    <property type="match status" value="1"/>
</dbReference>
<dbReference type="Pfam" id="PF01855">
    <property type="entry name" value="POR_N"/>
    <property type="match status" value="1"/>
</dbReference>
<feature type="domain" description="4Fe-4S ferredoxin-type" evidence="5">
    <location>
        <begin position="575"/>
        <end position="603"/>
    </location>
</feature>
<sequence>MNILDNSGKGLLLGNEAIVRGLIESGVKFASTYPGTPSSEIGNILSEISEKIGMYFEFSTNEKVALEASAAAACSGVRSFAFMKHVGVNVAADSLMTLAYSGVRSGMLVLSADDPSAHSSQNEQDNRYFSLLSLLPMIEPSTPAEAKEMISYAYEVSEKLSLPVIYRTTTRVNHARSIVELGPRADTPAKGHFVKDDRRFVCIPAFAKFNRLKLLEQNKKAQELSEISPLNRIEGRGDVGVITSGVSYTYIKEYTSGASILKIGFTNPLPEKKIADFVRGKKYIIVAEELEPFLEDQVFRICAQNGINVPIYGKRSGHLPREWEFSPDTMKKLKDLLKVREMPTPLAQPDIKLPNRPATLCVGCPHRGMYAASKKAVGKRDVVYCSDIGCYTLGVQPPFNAADFVLCMGGGTGAAGGFEKATDQKVVSFIGDSTFFHAGIGPLTSALFNGHKIVLVILDNRTTAMTGHQPNPGTGRDFGTNRTGPIDLENMVRGLGIEFIRTVNPYDVKAAEKVMREALDHDGIAVVISKCPCPLELKKSKTLVTRECHVNQDKCIHCFTCVKTISCPALFKKGETITTDPTQCIGCGMCANVCPKGAIEVGK</sequence>
<evidence type="ECO:0000256" key="1">
    <source>
        <dbReference type="ARBA" id="ARBA00022723"/>
    </source>
</evidence>
<organism evidence="6 7">
    <name type="scientific">Candidatus Methanoplasma termitum</name>
    <dbReference type="NCBI Taxonomy" id="1577791"/>
    <lineage>
        <taxon>Archaea</taxon>
        <taxon>Methanobacteriati</taxon>
        <taxon>Thermoplasmatota</taxon>
        <taxon>Thermoplasmata</taxon>
        <taxon>Methanomassiliicoccales</taxon>
        <taxon>Methanomassiliicoccaceae</taxon>
        <taxon>Candidatus Methanoplasma</taxon>
    </lineage>
</organism>
<feature type="binding site" evidence="4">
    <location>
        <position position="594"/>
    </location>
    <ligand>
        <name>[4Fe-4S] cluster</name>
        <dbReference type="ChEBI" id="CHEBI:49883"/>
        <label>1</label>
    </ligand>
</feature>
<dbReference type="AlphaFoldDB" id="A0A0A7LBL9"/>
<dbReference type="EMBL" id="CP010070">
    <property type="protein sequence ID" value="AIZ56413.1"/>
    <property type="molecule type" value="Genomic_DNA"/>
</dbReference>
<keyword evidence="7" id="KW-1185">Reference proteome</keyword>
<dbReference type="CDD" id="cd02008">
    <property type="entry name" value="TPP_IOR_alpha"/>
    <property type="match status" value="1"/>
</dbReference>
<evidence type="ECO:0000256" key="3">
    <source>
        <dbReference type="PIRNR" id="PIRNR006439"/>
    </source>
</evidence>
<accession>A0A0A7LBL9</accession>
<reference evidence="6 7" key="1">
    <citation type="journal article" date="2014" name="Appl. Environ. Microbiol.">
        <title>Comparative Genome Analysis of 'Candidatus Methanoplasma termitum' Indicates a New Mode of Energy Metabolism in the Seventh Order of Methanogens.</title>
        <authorList>
            <person name="Lang K."/>
            <person name="Schuldes J."/>
            <person name="Klingl A."/>
            <person name="Poehlein A."/>
            <person name="Daniel R."/>
            <person name="Brune A."/>
        </authorList>
    </citation>
    <scope>NUCLEOTIDE SEQUENCE [LARGE SCALE GENOMIC DNA]</scope>
    <source>
        <strain evidence="7">Mpt1</strain>
    </source>
</reference>
<feature type="binding site" evidence="4">
    <location>
        <position position="567"/>
    </location>
    <ligand>
        <name>[4Fe-4S] cluster</name>
        <dbReference type="ChEBI" id="CHEBI:49883"/>
        <label>2</label>
    </ligand>
</feature>
<dbReference type="KEGG" id="mear:Mpt1_c05230"/>
<feature type="binding site" evidence="4">
    <location>
        <position position="555"/>
    </location>
    <ligand>
        <name>[4Fe-4S] cluster</name>
        <dbReference type="ChEBI" id="CHEBI:49883"/>
        <label>1</label>
    </ligand>
</feature>
<dbReference type="InterPro" id="IPR017900">
    <property type="entry name" value="4Fe4S_Fe_S_CS"/>
</dbReference>
<keyword evidence="3 4" id="KW-0408">Iron</keyword>
<dbReference type="GO" id="GO:0044272">
    <property type="term" value="P:sulfur compound biosynthetic process"/>
    <property type="evidence" value="ECO:0007669"/>
    <property type="project" value="UniProtKB-ARBA"/>
</dbReference>
<keyword evidence="1 3" id="KW-0479">Metal-binding</keyword>
<feature type="binding site" evidence="4">
    <location>
        <position position="561"/>
    </location>
    <ligand>
        <name>[4Fe-4S] cluster</name>
        <dbReference type="ChEBI" id="CHEBI:49883"/>
        <label>1</label>
    </ligand>
</feature>
<dbReference type="Gene3D" id="3.40.50.970">
    <property type="match status" value="2"/>
</dbReference>
<dbReference type="GO" id="GO:0030976">
    <property type="term" value="F:thiamine pyrophosphate binding"/>
    <property type="evidence" value="ECO:0007669"/>
    <property type="project" value="InterPro"/>
</dbReference>
<dbReference type="PANTHER" id="PTHR43710">
    <property type="entry name" value="2-HYDROXYACYL-COA LYASE"/>
    <property type="match status" value="1"/>
</dbReference>
<dbReference type="PIRSF" id="PIRSF006439">
    <property type="entry name" value="Indolepyruvate_ferr_oxidored"/>
    <property type="match status" value="1"/>
</dbReference>
<keyword evidence="3 4" id="KW-0411">Iron-sulfur</keyword>
<keyword evidence="3 4" id="KW-0004">4Fe-4S</keyword>
<dbReference type="NCBIfam" id="TIGR03336">
    <property type="entry name" value="IOR_alpha"/>
    <property type="match status" value="1"/>
</dbReference>
<evidence type="ECO:0000313" key="7">
    <source>
        <dbReference type="Proteomes" id="UP000030787"/>
    </source>
</evidence>
<feature type="binding site" evidence="4">
    <location>
        <position position="584"/>
    </location>
    <ligand>
        <name>[4Fe-4S] cluster</name>
        <dbReference type="ChEBI" id="CHEBI:49883"/>
        <label>2</label>
    </ligand>
</feature>
<dbReference type="InterPro" id="IPR017896">
    <property type="entry name" value="4Fe4S_Fe-S-bd"/>
</dbReference>
<feature type="binding site" evidence="4">
    <location>
        <position position="558"/>
    </location>
    <ligand>
        <name>[4Fe-4S] cluster</name>
        <dbReference type="ChEBI" id="CHEBI:49883"/>
        <label>1</label>
    </ligand>
</feature>
<dbReference type="PROSITE" id="PS51379">
    <property type="entry name" value="4FE4S_FER_2"/>
    <property type="match status" value="2"/>
</dbReference>
<dbReference type="HOGENOM" id="CLU_017727_0_0_2"/>
<dbReference type="FunFam" id="3.40.50.970:FF:000039">
    <property type="entry name" value="Indolepyruvate oxidoreductase subunit IorA"/>
    <property type="match status" value="1"/>
</dbReference>
<dbReference type="CDD" id="cd07034">
    <property type="entry name" value="TPP_PYR_PFOR_IOR-alpha_like"/>
    <property type="match status" value="1"/>
</dbReference>
<evidence type="ECO:0000259" key="5">
    <source>
        <dbReference type="PROSITE" id="PS51379"/>
    </source>
</evidence>
<feature type="domain" description="4Fe-4S ferredoxin-type" evidence="5">
    <location>
        <begin position="546"/>
        <end position="568"/>
    </location>
</feature>
<proteinExistence type="predicted"/>
<dbReference type="EC" id="1.2.7.8" evidence="3"/>
<keyword evidence="3" id="KW-0813">Transport</keyword>
<dbReference type="GO" id="GO:0046872">
    <property type="term" value="F:metal ion binding"/>
    <property type="evidence" value="ECO:0007669"/>
    <property type="project" value="UniProtKB-UniRule"/>
</dbReference>
<comment type="subunit">
    <text evidence="3">Heterodimer of the IorA and IorB subunits.</text>
</comment>
<dbReference type="GO" id="GO:0006082">
    <property type="term" value="P:organic acid metabolic process"/>
    <property type="evidence" value="ECO:0007669"/>
    <property type="project" value="UniProtKB-ARBA"/>
</dbReference>
<dbReference type="GO" id="GO:0051539">
    <property type="term" value="F:4 iron, 4 sulfur cluster binding"/>
    <property type="evidence" value="ECO:0007669"/>
    <property type="project" value="UniProtKB-UniRule"/>
</dbReference>
<dbReference type="InterPro" id="IPR011766">
    <property type="entry name" value="TPP_enzyme_TPP-bd"/>
</dbReference>
<dbReference type="InterPro" id="IPR002880">
    <property type="entry name" value="Pyrv_Fd/Flavodoxin_OxRdtase_N"/>
</dbReference>
<dbReference type="InterPro" id="IPR045025">
    <property type="entry name" value="HACL1-like"/>
</dbReference>
<comment type="cofactor">
    <cofactor evidence="3 4">
        <name>[4Fe-4S] cluster</name>
        <dbReference type="ChEBI" id="CHEBI:49883"/>
    </cofactor>
    <text evidence="3 4">Binds 2 [4Fe-4S] clusters. In this family the first cluster has a non-standard and varying [4Fe-4S] binding motif CX(2)CX(2)CX(4-5)CP.</text>
</comment>
<keyword evidence="3" id="KW-0249">Electron transport</keyword>
<gene>
    <name evidence="6" type="primary">iorA1</name>
    <name evidence="6" type="ORF">Mpt1_c05230</name>
</gene>
<dbReference type="Pfam" id="PF02775">
    <property type="entry name" value="TPP_enzyme_C"/>
    <property type="match status" value="1"/>
</dbReference>
<keyword evidence="2 3" id="KW-0560">Oxidoreductase</keyword>
<evidence type="ECO:0000256" key="4">
    <source>
        <dbReference type="PIRSR" id="PIRSR006439-50"/>
    </source>
</evidence>
<comment type="catalytic activity">
    <reaction evidence="3">
        <text>indole-3-pyruvate + 2 oxidized [2Fe-2S]-[ferredoxin] + CoA = (indol-3-yl)acetyl-CoA + 2 reduced [2Fe-2S]-[ferredoxin] + CO2 + H(+)</text>
        <dbReference type="Rhea" id="RHEA:12645"/>
        <dbReference type="Rhea" id="RHEA-COMP:10000"/>
        <dbReference type="Rhea" id="RHEA-COMP:10001"/>
        <dbReference type="ChEBI" id="CHEBI:15378"/>
        <dbReference type="ChEBI" id="CHEBI:16526"/>
        <dbReference type="ChEBI" id="CHEBI:17640"/>
        <dbReference type="ChEBI" id="CHEBI:33737"/>
        <dbReference type="ChEBI" id="CHEBI:33738"/>
        <dbReference type="ChEBI" id="CHEBI:57271"/>
        <dbReference type="ChEBI" id="CHEBI:57287"/>
        <dbReference type="EC" id="1.2.7.8"/>
    </reaction>
</comment>
<dbReference type="RefSeq" id="WP_048111813.1">
    <property type="nucleotide sequence ID" value="NZ_CP010070.1"/>
</dbReference>
<name>A0A0A7LBL9_9ARCH</name>
<dbReference type="InterPro" id="IPR017721">
    <property type="entry name" value="IorA"/>
</dbReference>
<dbReference type="PANTHER" id="PTHR43710:SF7">
    <property type="entry name" value="INDOLEPYRUVATE OXIDOREDUCTASE SUBUNIT IORA"/>
    <property type="match status" value="1"/>
</dbReference>
<protein>
    <recommendedName>
        <fullName evidence="3">Indolepyruvate oxidoreductase subunit IorA</fullName>
        <shortName evidence="3">IOR</shortName>
        <ecNumber evidence="3">1.2.7.8</ecNumber>
    </recommendedName>
    <alternativeName>
        <fullName evidence="3">Indolepyruvate ferredoxin oxidoreductase subunit alpha</fullName>
    </alternativeName>
</protein>
<evidence type="ECO:0000256" key="2">
    <source>
        <dbReference type="ARBA" id="ARBA00023002"/>
    </source>
</evidence>
<dbReference type="InterPro" id="IPR029061">
    <property type="entry name" value="THDP-binding"/>
</dbReference>
<feature type="binding site" evidence="4">
    <location>
        <position position="587"/>
    </location>
    <ligand>
        <name>[4Fe-4S] cluster</name>
        <dbReference type="ChEBI" id="CHEBI:49883"/>
        <label>2</label>
    </ligand>
</feature>